<organism evidence="2">
    <name type="scientific">Corethron hystrix</name>
    <dbReference type="NCBI Taxonomy" id="216773"/>
    <lineage>
        <taxon>Eukaryota</taxon>
        <taxon>Sar</taxon>
        <taxon>Stramenopiles</taxon>
        <taxon>Ochrophyta</taxon>
        <taxon>Bacillariophyta</taxon>
        <taxon>Coscinodiscophyceae</taxon>
        <taxon>Corethrophycidae</taxon>
        <taxon>Corethrales</taxon>
        <taxon>Corethraceae</taxon>
        <taxon>Corethron</taxon>
    </lineage>
</organism>
<evidence type="ECO:0000313" key="2">
    <source>
        <dbReference type="EMBL" id="CAD8889625.1"/>
    </source>
</evidence>
<protein>
    <submittedName>
        <fullName evidence="2">Uncharacterized protein</fullName>
    </submittedName>
</protein>
<dbReference type="EMBL" id="HBFR01023464">
    <property type="protein sequence ID" value="CAD8889626.1"/>
    <property type="molecule type" value="Transcribed_RNA"/>
</dbReference>
<reference evidence="2" key="1">
    <citation type="submission" date="2021-01" db="EMBL/GenBank/DDBJ databases">
        <authorList>
            <person name="Corre E."/>
            <person name="Pelletier E."/>
            <person name="Niang G."/>
            <person name="Scheremetjew M."/>
            <person name="Finn R."/>
            <person name="Kale V."/>
            <person name="Holt S."/>
            <person name="Cochrane G."/>
            <person name="Meng A."/>
            <person name="Brown T."/>
            <person name="Cohen L."/>
        </authorList>
    </citation>
    <scope>NUCLEOTIDE SEQUENCE</scope>
    <source>
        <strain evidence="2">308</strain>
    </source>
</reference>
<feature type="compositionally biased region" description="Basic and acidic residues" evidence="1">
    <location>
        <begin position="113"/>
        <end position="134"/>
    </location>
</feature>
<evidence type="ECO:0000256" key="1">
    <source>
        <dbReference type="SAM" id="MobiDB-lite"/>
    </source>
</evidence>
<name>A0A6U5HP08_9STRA</name>
<feature type="region of interest" description="Disordered" evidence="1">
    <location>
        <begin position="112"/>
        <end position="134"/>
    </location>
</feature>
<dbReference type="AlphaFoldDB" id="A0A6U5HP08"/>
<sequence>MSRKAMQLREFISTHRQEWLQHRAMYNEVITSLHDRFKRTCRTLNSDIKKCHNQLQKKDGEVLAAKSKLVIAKTEVSSVKKSFMERSAKMGKNNEVSVRKLRHKKNLLSTKIRKLETELKKRDGEKPRTEEESL</sequence>
<proteinExistence type="predicted"/>
<dbReference type="EMBL" id="HBFR01023463">
    <property type="protein sequence ID" value="CAD8889625.1"/>
    <property type="molecule type" value="Transcribed_RNA"/>
</dbReference>
<gene>
    <name evidence="2" type="ORF">CHYS00102_LOCUS16830</name>
    <name evidence="3" type="ORF">CHYS00102_LOCUS16831</name>
</gene>
<accession>A0A6U5HP08</accession>
<evidence type="ECO:0000313" key="3">
    <source>
        <dbReference type="EMBL" id="CAD8889626.1"/>
    </source>
</evidence>